<dbReference type="EMBL" id="JAQNDL010000003">
    <property type="protein sequence ID" value="MDC0721289.1"/>
    <property type="molecule type" value="Genomic_DNA"/>
</dbReference>
<sequence>MNTRIRSASLPSRSSVLTLSWALTIGLPLAGASCGGGGGPAASSDTDGVGTETTAASDVTASEPTTSPSSAGPTTSSTTGDSGGPTTSSSTRGDAPDLTTSSSTGDDLPASYRHGDLVTIEGDFGSNDVTRTFLGGADGKIESLSPGQTMESGDGWSFNDLGGPTSVEIDPERGRVLFTPEDSDHYNATRRFDPGFPIAEQRHFYKAHYVRNVMLLDGAPYVKTYQWKHERVNWENTVVDGDCEIKIHNQIGGAGVLTFVNRSASDKSTYYGGQAGDSNGGWALLEILVFTGTEGQEDGKLITRVHKDGKTIISENMQTERIYADPSMRLRHFIEQNYFGNFGQAEDGVDNPLPKPDVRELWSDDSRVLVGNTAETGWRRVELRDSVDLQSATLREVQEWIGWDGAIDLRLNADGLPPGEHDLFLVVIDGVDPEGWDIVTHAMPIRVGVD</sequence>
<evidence type="ECO:0000256" key="2">
    <source>
        <dbReference type="SAM" id="SignalP"/>
    </source>
</evidence>
<comment type="caution">
    <text evidence="3">The sequence shown here is derived from an EMBL/GenBank/DDBJ whole genome shotgun (WGS) entry which is preliminary data.</text>
</comment>
<name>A0ABT5E608_9BACT</name>
<accession>A0ABT5E608</accession>
<reference evidence="3 4" key="1">
    <citation type="submission" date="2022-11" db="EMBL/GenBank/DDBJ databases">
        <title>Minimal conservation of predation-associated metabolite biosynthetic gene clusters underscores biosynthetic potential of Myxococcota including descriptions for ten novel species: Archangium lansinium sp. nov., Myxococcus landrumus sp. nov., Nannocystis bai.</title>
        <authorList>
            <person name="Ahearne A."/>
            <person name="Stevens C."/>
            <person name="Dowd S."/>
        </authorList>
    </citation>
    <scope>NUCLEOTIDE SEQUENCE [LARGE SCALE GENOMIC DNA]</scope>
    <source>
        <strain evidence="3 4">BB15-2</strain>
    </source>
</reference>
<dbReference type="Proteomes" id="UP001221686">
    <property type="component" value="Unassembled WGS sequence"/>
</dbReference>
<feature type="chain" id="PRO_5045292651" evidence="2">
    <location>
        <begin position="31"/>
        <end position="450"/>
    </location>
</feature>
<evidence type="ECO:0000256" key="1">
    <source>
        <dbReference type="SAM" id="MobiDB-lite"/>
    </source>
</evidence>
<keyword evidence="4" id="KW-1185">Reference proteome</keyword>
<evidence type="ECO:0000313" key="3">
    <source>
        <dbReference type="EMBL" id="MDC0721289.1"/>
    </source>
</evidence>
<feature type="compositionally biased region" description="Low complexity" evidence="1">
    <location>
        <begin position="60"/>
        <end position="91"/>
    </location>
</feature>
<feature type="region of interest" description="Disordered" evidence="1">
    <location>
        <begin position="32"/>
        <end position="111"/>
    </location>
</feature>
<organism evidence="3 4">
    <name type="scientific">Nannocystis bainbridge</name>
    <dbReference type="NCBI Taxonomy" id="2995303"/>
    <lineage>
        <taxon>Bacteria</taxon>
        <taxon>Pseudomonadati</taxon>
        <taxon>Myxococcota</taxon>
        <taxon>Polyangia</taxon>
        <taxon>Nannocystales</taxon>
        <taxon>Nannocystaceae</taxon>
        <taxon>Nannocystis</taxon>
    </lineage>
</organism>
<keyword evidence="2" id="KW-0732">Signal</keyword>
<proteinExistence type="predicted"/>
<dbReference type="PROSITE" id="PS51257">
    <property type="entry name" value="PROKAR_LIPOPROTEIN"/>
    <property type="match status" value="1"/>
</dbReference>
<gene>
    <name evidence="3" type="ORF">POL25_30560</name>
</gene>
<evidence type="ECO:0000313" key="4">
    <source>
        <dbReference type="Proteomes" id="UP001221686"/>
    </source>
</evidence>
<protein>
    <submittedName>
        <fullName evidence="3">Uncharacterized protein</fullName>
    </submittedName>
</protein>
<dbReference type="RefSeq" id="WP_272089792.1">
    <property type="nucleotide sequence ID" value="NZ_JAQNDL010000003.1"/>
</dbReference>
<feature type="signal peptide" evidence="2">
    <location>
        <begin position="1"/>
        <end position="30"/>
    </location>
</feature>